<comment type="caution">
    <text evidence="2">The sequence shown here is derived from an EMBL/GenBank/DDBJ whole genome shotgun (WGS) entry which is preliminary data.</text>
</comment>
<protein>
    <submittedName>
        <fullName evidence="2">Uncharacterized protein</fullName>
    </submittedName>
</protein>
<sequence>MLSFLVFLVLSSTFVHAIPLPSPNKDLAESPVSTLVETTVSGSSKLVGNLVGVTNGIAHNFGHLPGSFGHTAGQLAGSLSRTADGITSETGHIGEGVLGNGHGKDTAGAKGGLLDFLAEIADDTSEDA</sequence>
<evidence type="ECO:0000313" key="2">
    <source>
        <dbReference type="EMBL" id="KAJ3571969.1"/>
    </source>
</evidence>
<organism evidence="2 3">
    <name type="scientific">Leucocoprinus birnbaumii</name>
    <dbReference type="NCBI Taxonomy" id="56174"/>
    <lineage>
        <taxon>Eukaryota</taxon>
        <taxon>Fungi</taxon>
        <taxon>Dikarya</taxon>
        <taxon>Basidiomycota</taxon>
        <taxon>Agaricomycotina</taxon>
        <taxon>Agaricomycetes</taxon>
        <taxon>Agaricomycetidae</taxon>
        <taxon>Agaricales</taxon>
        <taxon>Agaricineae</taxon>
        <taxon>Agaricaceae</taxon>
        <taxon>Leucocoprinus</taxon>
    </lineage>
</organism>
<feature type="chain" id="PRO_5042289883" evidence="1">
    <location>
        <begin position="18"/>
        <end position="128"/>
    </location>
</feature>
<evidence type="ECO:0000313" key="3">
    <source>
        <dbReference type="Proteomes" id="UP001213000"/>
    </source>
</evidence>
<feature type="signal peptide" evidence="1">
    <location>
        <begin position="1"/>
        <end position="17"/>
    </location>
</feature>
<dbReference type="AlphaFoldDB" id="A0AAD5YSV3"/>
<reference evidence="2" key="1">
    <citation type="submission" date="2022-07" db="EMBL/GenBank/DDBJ databases">
        <title>Genome Sequence of Leucocoprinus birnbaumii.</title>
        <authorList>
            <person name="Buettner E."/>
        </authorList>
    </citation>
    <scope>NUCLEOTIDE SEQUENCE</scope>
    <source>
        <strain evidence="2">VT141</strain>
    </source>
</reference>
<gene>
    <name evidence="2" type="ORF">NP233_g3399</name>
</gene>
<proteinExistence type="predicted"/>
<keyword evidence="3" id="KW-1185">Reference proteome</keyword>
<dbReference type="Proteomes" id="UP001213000">
    <property type="component" value="Unassembled WGS sequence"/>
</dbReference>
<keyword evidence="1" id="KW-0732">Signal</keyword>
<accession>A0AAD5YSV3</accession>
<name>A0AAD5YSV3_9AGAR</name>
<evidence type="ECO:0000256" key="1">
    <source>
        <dbReference type="SAM" id="SignalP"/>
    </source>
</evidence>
<dbReference type="EMBL" id="JANIEX010000163">
    <property type="protein sequence ID" value="KAJ3571969.1"/>
    <property type="molecule type" value="Genomic_DNA"/>
</dbReference>